<dbReference type="Proteomes" id="UP001060085">
    <property type="component" value="Linkage Group LG03"/>
</dbReference>
<keyword evidence="2" id="KW-1185">Reference proteome</keyword>
<protein>
    <submittedName>
        <fullName evidence="1">Uncharacterized protein</fullName>
    </submittedName>
</protein>
<organism evidence="1 2">
    <name type="scientific">Catharanthus roseus</name>
    <name type="common">Madagascar periwinkle</name>
    <name type="synonym">Vinca rosea</name>
    <dbReference type="NCBI Taxonomy" id="4058"/>
    <lineage>
        <taxon>Eukaryota</taxon>
        <taxon>Viridiplantae</taxon>
        <taxon>Streptophyta</taxon>
        <taxon>Embryophyta</taxon>
        <taxon>Tracheophyta</taxon>
        <taxon>Spermatophyta</taxon>
        <taxon>Magnoliopsida</taxon>
        <taxon>eudicotyledons</taxon>
        <taxon>Gunneridae</taxon>
        <taxon>Pentapetalae</taxon>
        <taxon>asterids</taxon>
        <taxon>lamiids</taxon>
        <taxon>Gentianales</taxon>
        <taxon>Apocynaceae</taxon>
        <taxon>Rauvolfioideae</taxon>
        <taxon>Vinceae</taxon>
        <taxon>Catharanthinae</taxon>
        <taxon>Catharanthus</taxon>
    </lineage>
</organism>
<name>A0ACC0BJU1_CATRO</name>
<dbReference type="EMBL" id="CM044703">
    <property type="protein sequence ID" value="KAI5672900.1"/>
    <property type="molecule type" value="Genomic_DNA"/>
</dbReference>
<proteinExistence type="predicted"/>
<gene>
    <name evidence="1" type="ORF">M9H77_13264</name>
</gene>
<evidence type="ECO:0000313" key="2">
    <source>
        <dbReference type="Proteomes" id="UP001060085"/>
    </source>
</evidence>
<comment type="caution">
    <text evidence="1">The sequence shown here is derived from an EMBL/GenBank/DDBJ whole genome shotgun (WGS) entry which is preliminary data.</text>
</comment>
<sequence length="423" mass="48631">MYNMLLLEVVGLTPTGKNFTVATAFMQTFMRNEQATTYRWVLQQIKHLYFSSAMSTENQQDLNAHEPKSIANIKSSLENSWTKEKFNAKNNPILRNISNKINHLALKKIWIEIKRATTIIDDPKNKCGHYMRTSHDLSCSCELITRFNHMLPIQLVDIEAFWRTLEIGGFHPSTHEKDMNMDSEMRSLTDLLYQISTGPISKVREMRRLVKGVLSSVLPEDPCMTLTSPLEVAITKGRKKTNSTKRDKLYWEHVSIAHKKKYKSQAVPVLVLALDLGRVRVLVRLPVGEEDRHELLGVGVEGVAMDGLNVIGDENYGYRVVANFVFGDEHQWPEVRSRMVFELEHTTNKYISLFRSRERAYELIRRTQWQNGPAPLDHWLETLDLLYIIANAFNMCMILIARLSSTTVLHSYSYSDRPGATNA</sequence>
<accession>A0ACC0BJU1</accession>
<reference evidence="2" key="1">
    <citation type="journal article" date="2023" name="Nat. Plants">
        <title>Single-cell RNA sequencing provides a high-resolution roadmap for understanding the multicellular compartmentation of specialized metabolism.</title>
        <authorList>
            <person name="Sun S."/>
            <person name="Shen X."/>
            <person name="Li Y."/>
            <person name="Li Y."/>
            <person name="Wang S."/>
            <person name="Li R."/>
            <person name="Zhang H."/>
            <person name="Shen G."/>
            <person name="Guo B."/>
            <person name="Wei J."/>
            <person name="Xu J."/>
            <person name="St-Pierre B."/>
            <person name="Chen S."/>
            <person name="Sun C."/>
        </authorList>
    </citation>
    <scope>NUCLEOTIDE SEQUENCE [LARGE SCALE GENOMIC DNA]</scope>
</reference>
<evidence type="ECO:0000313" key="1">
    <source>
        <dbReference type="EMBL" id="KAI5672900.1"/>
    </source>
</evidence>